<keyword evidence="1" id="KW-1133">Transmembrane helix</keyword>
<organism evidence="2 4">
    <name type="scientific">Saliniramus fredricksonii</name>
    <dbReference type="NCBI Taxonomy" id="1653334"/>
    <lineage>
        <taxon>Bacteria</taxon>
        <taxon>Pseudomonadati</taxon>
        <taxon>Pseudomonadota</taxon>
        <taxon>Alphaproteobacteria</taxon>
        <taxon>Hyphomicrobiales</taxon>
        <taxon>Salinarimonadaceae</taxon>
        <taxon>Saliniramus</taxon>
    </lineage>
</organism>
<reference evidence="2 4" key="1">
    <citation type="submission" date="2015-09" db="EMBL/GenBank/DDBJ databases">
        <title>Identification and resolution of microdiversity through metagenomic sequencing of parallel consortia.</title>
        <authorList>
            <person name="Nelson W.C."/>
            <person name="Romine M.F."/>
            <person name="Lindemann S.R."/>
        </authorList>
    </citation>
    <scope>NUCLEOTIDE SEQUENCE [LARGE SCALE GENOMIC DNA]</scope>
    <source>
        <strain evidence="2">HL-109</strain>
    </source>
</reference>
<dbReference type="EMBL" id="LJSX01000003">
    <property type="protein sequence ID" value="KPQ12121.1"/>
    <property type="molecule type" value="Genomic_DNA"/>
</dbReference>
<dbReference type="RefSeq" id="WP_074443442.1">
    <property type="nucleotide sequence ID" value="NZ_FMBM01000001.1"/>
</dbReference>
<proteinExistence type="predicted"/>
<dbReference type="EMBL" id="FMBM01000001">
    <property type="protein sequence ID" value="SCC78718.1"/>
    <property type="molecule type" value="Genomic_DNA"/>
</dbReference>
<evidence type="ECO:0000313" key="2">
    <source>
        <dbReference type="EMBL" id="KPQ12121.1"/>
    </source>
</evidence>
<accession>A0A0P7YD53</accession>
<dbReference type="Proteomes" id="UP000182800">
    <property type="component" value="Unassembled WGS sequence"/>
</dbReference>
<sequence>MSHDSGPYPDRFDQHRRPHSVQARVATLRNLADSAGAAFGWDEDAEARLDRTVRLHAARGALAWTLCCIGLVILAYSVTG</sequence>
<dbReference type="Proteomes" id="UP000050497">
    <property type="component" value="Unassembled WGS sequence"/>
</dbReference>
<evidence type="ECO:0000313" key="5">
    <source>
        <dbReference type="Proteomes" id="UP000182800"/>
    </source>
</evidence>
<comment type="caution">
    <text evidence="2">The sequence shown here is derived from an EMBL/GenBank/DDBJ whole genome shotgun (WGS) entry which is preliminary data.</text>
</comment>
<dbReference type="AlphaFoldDB" id="A0A0P7YD53"/>
<feature type="transmembrane region" description="Helical" evidence="1">
    <location>
        <begin position="61"/>
        <end position="79"/>
    </location>
</feature>
<keyword evidence="1" id="KW-0812">Transmembrane</keyword>
<gene>
    <name evidence="3" type="ORF">GA0071312_0452</name>
    <name evidence="2" type="ORF">HLUCCO17_02880</name>
</gene>
<evidence type="ECO:0000256" key="1">
    <source>
        <dbReference type="SAM" id="Phobius"/>
    </source>
</evidence>
<evidence type="ECO:0000313" key="4">
    <source>
        <dbReference type="Proteomes" id="UP000050497"/>
    </source>
</evidence>
<protein>
    <submittedName>
        <fullName evidence="2">Uncharacterized protein</fullName>
    </submittedName>
</protein>
<keyword evidence="1" id="KW-0472">Membrane</keyword>
<evidence type="ECO:0000313" key="3">
    <source>
        <dbReference type="EMBL" id="SCC78718.1"/>
    </source>
</evidence>
<name>A0A0P7YD53_9HYPH</name>
<reference evidence="3 5" key="2">
    <citation type="submission" date="2016-08" db="EMBL/GenBank/DDBJ databases">
        <authorList>
            <person name="Varghese N."/>
            <person name="Submissions Spin"/>
        </authorList>
    </citation>
    <scope>NUCLEOTIDE SEQUENCE [LARGE SCALE GENOMIC DNA]</scope>
    <source>
        <strain evidence="3 5">HL-109</strain>
    </source>
</reference>
<keyword evidence="5" id="KW-1185">Reference proteome</keyword>
<dbReference type="STRING" id="1653334.GA0071312_0452"/>